<name>A0A7X6FR18_9HYPH</name>
<accession>A0A7X6FR18</accession>
<dbReference type="Proteomes" id="UP000558475">
    <property type="component" value="Unassembled WGS sequence"/>
</dbReference>
<sequence length="159" mass="17911">MVCGYEDKQARVPDGDTVTVVCFVIGFSFMFSQKSVASLVSADGQLSCTDEQFNAYNRHMLQAGEMTISRQPDSGTLLQQRKMIDAFEKLALPKDKTIIAAAHVETAKVYATACAKEKCTMDEMAKPEQACLTEHWNDCPYLAMQFREKRYCFLKPARE</sequence>
<dbReference type="AlphaFoldDB" id="A0A7X6FR18"/>
<organism evidence="1 2">
    <name type="scientific">Brucella tritici</name>
    <dbReference type="NCBI Taxonomy" id="94626"/>
    <lineage>
        <taxon>Bacteria</taxon>
        <taxon>Pseudomonadati</taxon>
        <taxon>Pseudomonadota</taxon>
        <taxon>Alphaproteobacteria</taxon>
        <taxon>Hyphomicrobiales</taxon>
        <taxon>Brucellaceae</taxon>
        <taxon>Brucella/Ochrobactrum group</taxon>
        <taxon>Brucella</taxon>
    </lineage>
</organism>
<protein>
    <submittedName>
        <fullName evidence="1">Uncharacterized protein</fullName>
    </submittedName>
</protein>
<proteinExistence type="predicted"/>
<comment type="caution">
    <text evidence="1">The sequence shown here is derived from an EMBL/GenBank/DDBJ whole genome shotgun (WGS) entry which is preliminary data.</text>
</comment>
<evidence type="ECO:0000313" key="2">
    <source>
        <dbReference type="Proteomes" id="UP000558475"/>
    </source>
</evidence>
<dbReference type="EMBL" id="JAAXZB010000002">
    <property type="protein sequence ID" value="NKW10309.1"/>
    <property type="molecule type" value="Genomic_DNA"/>
</dbReference>
<gene>
    <name evidence="1" type="ORF">HGG76_15555</name>
</gene>
<evidence type="ECO:0000313" key="1">
    <source>
        <dbReference type="EMBL" id="NKW10309.1"/>
    </source>
</evidence>
<reference evidence="1 2" key="1">
    <citation type="submission" date="2020-04" db="EMBL/GenBank/DDBJ databases">
        <title>Whole genome sequencing of clinical and environmental type strains of Ochrobactrum.</title>
        <authorList>
            <person name="Dharne M."/>
        </authorList>
    </citation>
    <scope>NUCLEOTIDE SEQUENCE [LARGE SCALE GENOMIC DNA]</scope>
    <source>
        <strain evidence="1 2">DSM 13340</strain>
    </source>
</reference>